<gene>
    <name evidence="1" type="ORF">H0A75_06110</name>
</gene>
<dbReference type="Proteomes" id="UP000537890">
    <property type="component" value="Unassembled WGS sequence"/>
</dbReference>
<reference evidence="1 2" key="1">
    <citation type="submission" date="2020-05" db="EMBL/GenBank/DDBJ databases">
        <title>Horizontal transmission and recombination maintain forever young bacterial symbiont genomes.</title>
        <authorList>
            <person name="Russell S.L."/>
            <person name="Pepper-Tunick E."/>
            <person name="Svedberg J."/>
            <person name="Byrne A."/>
            <person name="Ruelas Castillo J."/>
            <person name="Vollmers C."/>
            <person name="Beinart R.A."/>
            <person name="Corbett-Detig R."/>
        </authorList>
    </citation>
    <scope>NUCLEOTIDE SEQUENCE [LARGE SCALE GENOMIC DNA]</scope>
    <source>
        <strain evidence="1">4727-3</strain>
    </source>
</reference>
<evidence type="ECO:0000313" key="2">
    <source>
        <dbReference type="Proteomes" id="UP000537890"/>
    </source>
</evidence>
<accession>A0A7Z0SFB3</accession>
<dbReference type="AlphaFoldDB" id="A0A7Z0SFB3"/>
<name>A0A7Z0SFB3_9GAMM</name>
<sequence length="108" mass="12382">MVLQCINGVSSNPSGKEQNFTTKNLILTLFGFGTRTGSSSYIYNLFLGFAPNTHTLLYFQDMYHCIVFITFDKVRDQSMSDYILIKKIELYNYPLIAPFDILCQQEAT</sequence>
<dbReference type="EMBL" id="JACCHS010000105">
    <property type="protein sequence ID" value="NYT47200.1"/>
    <property type="molecule type" value="Genomic_DNA"/>
</dbReference>
<comment type="caution">
    <text evidence="1">The sequence shown here is derived from an EMBL/GenBank/DDBJ whole genome shotgun (WGS) entry which is preliminary data.</text>
</comment>
<organism evidence="1 2">
    <name type="scientific">Candidatus Methanofishera endochildressiae</name>
    <dbReference type="NCBI Taxonomy" id="2738884"/>
    <lineage>
        <taxon>Bacteria</taxon>
        <taxon>Pseudomonadati</taxon>
        <taxon>Pseudomonadota</taxon>
        <taxon>Gammaproteobacteria</taxon>
        <taxon>Candidatus Methanofishera</taxon>
    </lineage>
</organism>
<evidence type="ECO:0000313" key="1">
    <source>
        <dbReference type="EMBL" id="NYT47200.1"/>
    </source>
</evidence>
<protein>
    <submittedName>
        <fullName evidence="1">Uncharacterized protein</fullName>
    </submittedName>
</protein>
<proteinExistence type="predicted"/>